<reference evidence="2" key="1">
    <citation type="submission" date="2018-06" db="EMBL/GenBank/DDBJ databases">
        <authorList>
            <person name="Feng T."/>
            <person name="Jeon C.O."/>
        </authorList>
    </citation>
    <scope>NUCLEOTIDE SEQUENCE [LARGE SCALE GENOMIC DNA]</scope>
    <source>
        <strain evidence="2">S23</strain>
    </source>
</reference>
<comment type="caution">
    <text evidence="1">The sequence shown here is derived from an EMBL/GenBank/DDBJ whole genome shotgun (WGS) entry which is preliminary data.</text>
</comment>
<proteinExistence type="predicted"/>
<accession>A0A370NI21</accession>
<gene>
    <name evidence="1" type="ORF">DN412_38250</name>
</gene>
<dbReference type="EMBL" id="QKWJ01000108">
    <property type="protein sequence ID" value="RDK05219.1"/>
    <property type="molecule type" value="Genomic_DNA"/>
</dbReference>
<sequence>MPPDTPSRQPIHVRRIACTGYERSDGLFDIEGEMQDITPNGTDLLFKLVPPGGAIHHMRIVLTVDRDLLIHDVSASIETGPTVECADIAPAYAGLKGLQIRAGFRQKAKAIVGGVNGCTHLTELLGPLATTAMQTTMAVMRRERSGQKPGQPGKPVPRPMLINSCHTYRENGETAKLLWPDGRATAPASQGG</sequence>
<dbReference type="InterPro" id="IPR021312">
    <property type="entry name" value="DUF2889"/>
</dbReference>
<dbReference type="AlphaFoldDB" id="A0A370NI21"/>
<organism evidence="1 2">
    <name type="scientific">Cupriavidus lacunae</name>
    <dbReference type="NCBI Taxonomy" id="2666307"/>
    <lineage>
        <taxon>Bacteria</taxon>
        <taxon>Pseudomonadati</taxon>
        <taxon>Pseudomonadota</taxon>
        <taxon>Betaproteobacteria</taxon>
        <taxon>Burkholderiales</taxon>
        <taxon>Burkholderiaceae</taxon>
        <taxon>Cupriavidus</taxon>
    </lineage>
</organism>
<evidence type="ECO:0000313" key="2">
    <source>
        <dbReference type="Proteomes" id="UP000255165"/>
    </source>
</evidence>
<protein>
    <submittedName>
        <fullName evidence="1">Molybdopterin-guanine dinucleotide biosynthesis protein MobB</fullName>
    </submittedName>
</protein>
<dbReference type="Proteomes" id="UP000255165">
    <property type="component" value="Unassembled WGS sequence"/>
</dbReference>
<dbReference type="Pfam" id="PF11136">
    <property type="entry name" value="DUF2889"/>
    <property type="match status" value="1"/>
</dbReference>
<name>A0A370NI21_9BURK</name>
<evidence type="ECO:0000313" key="1">
    <source>
        <dbReference type="EMBL" id="RDK05219.1"/>
    </source>
</evidence>
<keyword evidence="2" id="KW-1185">Reference proteome</keyword>